<dbReference type="Pfam" id="PF13606">
    <property type="entry name" value="Ank_3"/>
    <property type="match status" value="1"/>
</dbReference>
<dbReference type="Gene3D" id="1.25.40.20">
    <property type="entry name" value="Ankyrin repeat-containing domain"/>
    <property type="match status" value="1"/>
</dbReference>
<keyword evidence="2" id="KW-1185">Reference proteome</keyword>
<dbReference type="PANTHER" id="PTHR24159">
    <property type="match status" value="1"/>
</dbReference>
<dbReference type="SMART" id="SM00248">
    <property type="entry name" value="ANK"/>
    <property type="match status" value="3"/>
</dbReference>
<evidence type="ECO:0008006" key="3">
    <source>
        <dbReference type="Google" id="ProtNLM"/>
    </source>
</evidence>
<dbReference type="EMBL" id="JAPFFF010000051">
    <property type="protein sequence ID" value="KAK8839668.1"/>
    <property type="molecule type" value="Genomic_DNA"/>
</dbReference>
<protein>
    <recommendedName>
        <fullName evidence="3">DUF3447 domain-containing protein</fullName>
    </recommendedName>
</protein>
<dbReference type="Proteomes" id="UP001470230">
    <property type="component" value="Unassembled WGS sequence"/>
</dbReference>
<gene>
    <name evidence="1" type="ORF">M9Y10_032041</name>
</gene>
<proteinExistence type="predicted"/>
<dbReference type="InterPro" id="IPR036770">
    <property type="entry name" value="Ankyrin_rpt-contain_sf"/>
</dbReference>
<sequence length="396" mass="47092">MEIQDLVNYKKEFYEALLSFIDSENENNEEKNNLSIFLEKQRLGENKEELRSLLRLIKKIGNNHYRGSHFIDKIEQIFILLEESIKQNFTNLEIYDIFKNNNLLLLSLYQINLLIFDDQVVTSIIQSLKQFILRKRAEIFIKKFNDHQKQTKSFLNLPYFYPELKSKLNMTLIQSVENFIKETDPEALNNFEERRKSGEQYSYISQLIRNDSLDDFILYMNQVNLTFSSKLKISIFETNSFLLNHEPTLIEYAAFFGSIQIFKYLLIKNAELNPSLWLFAVHGRNAEIIHLLEENDVKPFDKSYNECLKEAIKCHHNDIADYIIDNIIGYDVESENIEKKFDQNSLAFAFRYLNYYYFPTDFNKPYLLHYCCKYNYNELVKALLKVKGLDINAKVI</sequence>
<reference evidence="1 2" key="1">
    <citation type="submission" date="2024-04" db="EMBL/GenBank/DDBJ databases">
        <title>Tritrichomonas musculus Genome.</title>
        <authorList>
            <person name="Alves-Ferreira E."/>
            <person name="Grigg M."/>
            <person name="Lorenzi H."/>
            <person name="Galac M."/>
        </authorList>
    </citation>
    <scope>NUCLEOTIDE SEQUENCE [LARGE SCALE GENOMIC DNA]</scope>
    <source>
        <strain evidence="1 2">EAF2021</strain>
    </source>
</reference>
<accession>A0ABR2H0E8</accession>
<name>A0ABR2H0E8_9EUKA</name>
<dbReference type="PANTHER" id="PTHR24159:SF5">
    <property type="entry name" value="ANK_REP_REGION DOMAIN-CONTAINING PROTEIN"/>
    <property type="match status" value="1"/>
</dbReference>
<dbReference type="SUPFAM" id="SSF48403">
    <property type="entry name" value="Ankyrin repeat"/>
    <property type="match status" value="1"/>
</dbReference>
<dbReference type="InterPro" id="IPR002110">
    <property type="entry name" value="Ankyrin_rpt"/>
</dbReference>
<comment type="caution">
    <text evidence="1">The sequence shown here is derived from an EMBL/GenBank/DDBJ whole genome shotgun (WGS) entry which is preliminary data.</text>
</comment>
<organism evidence="1 2">
    <name type="scientific">Tritrichomonas musculus</name>
    <dbReference type="NCBI Taxonomy" id="1915356"/>
    <lineage>
        <taxon>Eukaryota</taxon>
        <taxon>Metamonada</taxon>
        <taxon>Parabasalia</taxon>
        <taxon>Tritrichomonadida</taxon>
        <taxon>Tritrichomonadidae</taxon>
        <taxon>Tritrichomonas</taxon>
    </lineage>
</organism>
<evidence type="ECO:0000313" key="1">
    <source>
        <dbReference type="EMBL" id="KAK8839668.1"/>
    </source>
</evidence>
<evidence type="ECO:0000313" key="2">
    <source>
        <dbReference type="Proteomes" id="UP001470230"/>
    </source>
</evidence>